<evidence type="ECO:0000256" key="1">
    <source>
        <dbReference type="SAM" id="MobiDB-lite"/>
    </source>
</evidence>
<reference evidence="3" key="1">
    <citation type="submission" date="2021-01" db="EMBL/GenBank/DDBJ databases">
        <title>Adiantum capillus-veneris genome.</title>
        <authorList>
            <person name="Fang Y."/>
            <person name="Liao Q."/>
        </authorList>
    </citation>
    <scope>NUCLEOTIDE SEQUENCE</scope>
    <source>
        <strain evidence="3">H3</strain>
        <tissue evidence="3">Leaf</tissue>
    </source>
</reference>
<protein>
    <recommendedName>
        <fullName evidence="2">Calponin-homology (CH) domain-containing protein</fullName>
    </recommendedName>
</protein>
<name>A0A9D4VE83_ADICA</name>
<keyword evidence="4" id="KW-1185">Reference proteome</keyword>
<dbReference type="InterPro" id="IPR010441">
    <property type="entry name" value="CH_2"/>
</dbReference>
<comment type="caution">
    <text evidence="3">The sequence shown here is derived from an EMBL/GenBank/DDBJ whole genome shotgun (WGS) entry which is preliminary data.</text>
</comment>
<evidence type="ECO:0000259" key="2">
    <source>
        <dbReference type="PROSITE" id="PS50021"/>
    </source>
</evidence>
<feature type="domain" description="Calponin-homology (CH)" evidence="2">
    <location>
        <begin position="5"/>
        <end position="113"/>
    </location>
</feature>
<dbReference type="GO" id="GO:0051493">
    <property type="term" value="P:regulation of cytoskeleton organization"/>
    <property type="evidence" value="ECO:0007669"/>
    <property type="project" value="TreeGrafter"/>
</dbReference>
<proteinExistence type="predicted"/>
<dbReference type="Proteomes" id="UP000886520">
    <property type="component" value="Chromosome 1"/>
</dbReference>
<dbReference type="AlphaFoldDB" id="A0A9D4VE83"/>
<dbReference type="InterPro" id="IPR001715">
    <property type="entry name" value="CH_dom"/>
</dbReference>
<dbReference type="EMBL" id="JABFUD020000001">
    <property type="protein sequence ID" value="KAI5084643.1"/>
    <property type="molecule type" value="Genomic_DNA"/>
</dbReference>
<dbReference type="OrthoDB" id="62528at2759"/>
<accession>A0A9D4VE83</accession>
<dbReference type="PANTHER" id="PTHR12509">
    <property type="entry name" value="SPERMATOGENESIS-ASSOCIATED 4-RELATED"/>
    <property type="match status" value="1"/>
</dbReference>
<feature type="region of interest" description="Disordered" evidence="1">
    <location>
        <begin position="330"/>
        <end position="388"/>
    </location>
</feature>
<sequence length="418" mass="48615">MVAMQALRRDVLQWLVSLNLSFPIKNIKRDFSNGFLVAEILSRYFPQDVQMHSFDYGLKLAKKKDNWDQLKKIFWKEDFPFFQDEIENIINCGPHDGAGPFLERLYGFLTHRRYKPEDCDVDELWPGVPDSGFLLTSKSLPLSNEGRNISKKVETQDALLLVEHIKKDVPSGVDSEGIATKREEDEQSILVEMDLPKGEVGPGINEMLWVSSDCELEKPRPLMVAEKMRQICANAVERARQKYRRSQHTHVSPKARPLTEIQENTHNSSTRDVSLAFRSPNRQREFKTYTLKDYRKQQTGVYVELGKLGPDTTTESLLNQRTKLEKMKAFGRSARDNNMSQISENKKPKEKRQSCREKAIEFASKIPRPKRKVQKENYTDHMEAPTHPVTEIEKMEAKHQRDKQHVEAIRRDLECFLR</sequence>
<dbReference type="InterPro" id="IPR052111">
    <property type="entry name" value="Spermatogenesis_Ciliary_MAP"/>
</dbReference>
<dbReference type="Pfam" id="PF15261">
    <property type="entry name" value="JHY"/>
    <property type="match status" value="1"/>
</dbReference>
<dbReference type="GO" id="GO:0008017">
    <property type="term" value="F:microtubule binding"/>
    <property type="evidence" value="ECO:0007669"/>
    <property type="project" value="TreeGrafter"/>
</dbReference>
<feature type="compositionally biased region" description="Basic and acidic residues" evidence="1">
    <location>
        <begin position="344"/>
        <end position="360"/>
    </location>
</feature>
<gene>
    <name evidence="3" type="ORF">GOP47_0000812</name>
</gene>
<feature type="compositionally biased region" description="Basic and acidic residues" evidence="1">
    <location>
        <begin position="374"/>
        <end position="388"/>
    </location>
</feature>
<dbReference type="InterPro" id="IPR036872">
    <property type="entry name" value="CH_dom_sf"/>
</dbReference>
<dbReference type="PROSITE" id="PS50021">
    <property type="entry name" value="CH"/>
    <property type="match status" value="1"/>
</dbReference>
<dbReference type="Pfam" id="PF06294">
    <property type="entry name" value="CH_2"/>
    <property type="match status" value="1"/>
</dbReference>
<evidence type="ECO:0000313" key="4">
    <source>
        <dbReference type="Proteomes" id="UP000886520"/>
    </source>
</evidence>
<dbReference type="InterPro" id="IPR027968">
    <property type="entry name" value="JHY"/>
</dbReference>
<organism evidence="3 4">
    <name type="scientific">Adiantum capillus-veneris</name>
    <name type="common">Maidenhair fern</name>
    <dbReference type="NCBI Taxonomy" id="13818"/>
    <lineage>
        <taxon>Eukaryota</taxon>
        <taxon>Viridiplantae</taxon>
        <taxon>Streptophyta</taxon>
        <taxon>Embryophyta</taxon>
        <taxon>Tracheophyta</taxon>
        <taxon>Polypodiopsida</taxon>
        <taxon>Polypodiidae</taxon>
        <taxon>Polypodiales</taxon>
        <taxon>Pteridineae</taxon>
        <taxon>Pteridaceae</taxon>
        <taxon>Vittarioideae</taxon>
        <taxon>Adiantum</taxon>
    </lineage>
</organism>
<evidence type="ECO:0000313" key="3">
    <source>
        <dbReference type="EMBL" id="KAI5084643.1"/>
    </source>
</evidence>
<dbReference type="Gene3D" id="1.10.418.10">
    <property type="entry name" value="Calponin-like domain"/>
    <property type="match status" value="1"/>
</dbReference>
<dbReference type="SUPFAM" id="SSF47576">
    <property type="entry name" value="Calponin-homology domain, CH-domain"/>
    <property type="match status" value="1"/>
</dbReference>
<dbReference type="GO" id="GO:0005930">
    <property type="term" value="C:axoneme"/>
    <property type="evidence" value="ECO:0007669"/>
    <property type="project" value="TreeGrafter"/>
</dbReference>
<dbReference type="PANTHER" id="PTHR12509:SF8">
    <property type="entry name" value="SPERMATOGENESIS-ASSOCIATED PROTEIN 4"/>
    <property type="match status" value="1"/>
</dbReference>